<keyword evidence="1" id="KW-0812">Transmembrane</keyword>
<feature type="transmembrane region" description="Helical" evidence="1">
    <location>
        <begin position="97"/>
        <end position="118"/>
    </location>
</feature>
<organism evidence="2 3">
    <name type="scientific">Mycolicibacillus parakoreensis</name>
    <dbReference type="NCBI Taxonomy" id="1069221"/>
    <lineage>
        <taxon>Bacteria</taxon>
        <taxon>Bacillati</taxon>
        <taxon>Actinomycetota</taxon>
        <taxon>Actinomycetes</taxon>
        <taxon>Mycobacteriales</taxon>
        <taxon>Mycobacteriaceae</taxon>
        <taxon>Mycolicibacillus</taxon>
    </lineage>
</organism>
<feature type="transmembrane region" description="Helical" evidence="1">
    <location>
        <begin position="67"/>
        <end position="85"/>
    </location>
</feature>
<keyword evidence="1" id="KW-1133">Transmembrane helix</keyword>
<sequence length="149" mass="15800">MTARPVTRFVVLTLLTADGALSAVAAALFLPSYIGAVPFPISALFSGLVNAALVWAAKHWTISPRTAALPLWAWLLAVAAMTFGGPADDTIFGGRGLMGYGVLLLIILGTVPPGWVLWRRRRHLEMLLESGEQAQQQLAQVSGQVAGHA</sequence>
<keyword evidence="3" id="KW-1185">Reference proteome</keyword>
<gene>
    <name evidence="2" type="ORF">MIU77_04545</name>
</gene>
<keyword evidence="1" id="KW-0472">Membrane</keyword>
<dbReference type="Proteomes" id="UP001055200">
    <property type="component" value="Chromosome"/>
</dbReference>
<protein>
    <submittedName>
        <fullName evidence="2">Uncharacterized protein</fullName>
    </submittedName>
</protein>
<dbReference type="EMBL" id="CP092365">
    <property type="protein sequence ID" value="ULN54464.1"/>
    <property type="molecule type" value="Genomic_DNA"/>
</dbReference>
<feature type="transmembrane region" description="Helical" evidence="1">
    <location>
        <begin position="32"/>
        <end position="55"/>
    </location>
</feature>
<dbReference type="RefSeq" id="WP_240172660.1">
    <property type="nucleotide sequence ID" value="NZ_CP092365.1"/>
</dbReference>
<name>A0ABY3U6G8_9MYCO</name>
<evidence type="ECO:0000256" key="1">
    <source>
        <dbReference type="SAM" id="Phobius"/>
    </source>
</evidence>
<evidence type="ECO:0000313" key="2">
    <source>
        <dbReference type="EMBL" id="ULN54464.1"/>
    </source>
</evidence>
<accession>A0ABY3U6G8</accession>
<reference evidence="2" key="1">
    <citation type="submission" date="2022-08" db="EMBL/GenBank/DDBJ databases">
        <title>Complete genome sequence of 14 non-tuberculosis mycobacteria type-strains.</title>
        <authorList>
            <person name="Igarashi Y."/>
            <person name="Osugi A."/>
            <person name="Mitarai S."/>
        </authorList>
    </citation>
    <scope>NUCLEOTIDE SEQUENCE</scope>
    <source>
        <strain evidence="2">DSM 45575</strain>
    </source>
</reference>
<proteinExistence type="predicted"/>
<evidence type="ECO:0000313" key="3">
    <source>
        <dbReference type="Proteomes" id="UP001055200"/>
    </source>
</evidence>